<dbReference type="Proteomes" id="UP001153148">
    <property type="component" value="Unassembled WGS sequence"/>
</dbReference>
<keyword evidence="2" id="KW-1185">Reference proteome</keyword>
<evidence type="ECO:0000313" key="2">
    <source>
        <dbReference type="Proteomes" id="UP001153148"/>
    </source>
</evidence>
<dbReference type="EMBL" id="CAJPIN010095475">
    <property type="protein sequence ID" value="CAG2068588.1"/>
    <property type="molecule type" value="Genomic_DNA"/>
</dbReference>
<sequence length="104" mass="11757">MTSFVSLLVDHHIVKQGQAELYCFFLDCTNFKVPTVMILYRLGASNMIHSHFALNEDLDQRISQWLEWDKVTMVQGVTLTIHWTTDDGQIGVRILSGSTEGGLS</sequence>
<protein>
    <submittedName>
        <fullName evidence="1">Uncharacterized protein</fullName>
    </submittedName>
</protein>
<accession>A0ABN7PLB6</accession>
<gene>
    <name evidence="1" type="ORF">TPAB3V08_LOCUS15531</name>
</gene>
<reference evidence="1" key="1">
    <citation type="submission" date="2021-03" db="EMBL/GenBank/DDBJ databases">
        <authorList>
            <person name="Tran Van P."/>
        </authorList>
    </citation>
    <scope>NUCLEOTIDE SEQUENCE</scope>
</reference>
<comment type="caution">
    <text evidence="1">The sequence shown here is derived from an EMBL/GenBank/DDBJ whole genome shotgun (WGS) entry which is preliminary data.</text>
</comment>
<evidence type="ECO:0000313" key="1">
    <source>
        <dbReference type="EMBL" id="CAG2068588.1"/>
    </source>
</evidence>
<proteinExistence type="predicted"/>
<organism evidence="1 2">
    <name type="scientific">Timema podura</name>
    <name type="common">Walking stick</name>
    <dbReference type="NCBI Taxonomy" id="61482"/>
    <lineage>
        <taxon>Eukaryota</taxon>
        <taxon>Metazoa</taxon>
        <taxon>Ecdysozoa</taxon>
        <taxon>Arthropoda</taxon>
        <taxon>Hexapoda</taxon>
        <taxon>Insecta</taxon>
        <taxon>Pterygota</taxon>
        <taxon>Neoptera</taxon>
        <taxon>Polyneoptera</taxon>
        <taxon>Phasmatodea</taxon>
        <taxon>Timematodea</taxon>
        <taxon>Timematoidea</taxon>
        <taxon>Timematidae</taxon>
        <taxon>Timema</taxon>
    </lineage>
</organism>
<name>A0ABN7PLB6_TIMPD</name>